<dbReference type="PANTHER" id="PTHR43245">
    <property type="entry name" value="BIFUNCTIONAL POLYMYXIN RESISTANCE PROTEIN ARNA"/>
    <property type="match status" value="1"/>
</dbReference>
<name>A0ABS2S130_9PSEU</name>
<dbReference type="InterPro" id="IPR050177">
    <property type="entry name" value="Lipid_A_modif_metabolic_enz"/>
</dbReference>
<gene>
    <name evidence="2" type="ORF">JOE68_000807</name>
</gene>
<evidence type="ECO:0000313" key="2">
    <source>
        <dbReference type="EMBL" id="MBM7809942.1"/>
    </source>
</evidence>
<reference evidence="2 3" key="1">
    <citation type="submission" date="2021-01" db="EMBL/GenBank/DDBJ databases">
        <title>Sequencing the genomes of 1000 actinobacteria strains.</title>
        <authorList>
            <person name="Klenk H.-P."/>
        </authorList>
    </citation>
    <scope>NUCLEOTIDE SEQUENCE [LARGE SCALE GENOMIC DNA]</scope>
    <source>
        <strain evidence="2 3">DSM 44581</strain>
    </source>
</reference>
<dbReference type="RefSeq" id="WP_204840985.1">
    <property type="nucleotide sequence ID" value="NZ_JAFBCL010000001.1"/>
</dbReference>
<accession>A0ABS2S130</accession>
<feature type="domain" description="NAD-dependent epimerase/dehydratase" evidence="1">
    <location>
        <begin position="6"/>
        <end position="233"/>
    </location>
</feature>
<organism evidence="2 3">
    <name type="scientific">Saccharothrix algeriensis</name>
    <dbReference type="NCBI Taxonomy" id="173560"/>
    <lineage>
        <taxon>Bacteria</taxon>
        <taxon>Bacillati</taxon>
        <taxon>Actinomycetota</taxon>
        <taxon>Actinomycetes</taxon>
        <taxon>Pseudonocardiales</taxon>
        <taxon>Pseudonocardiaceae</taxon>
        <taxon>Saccharothrix</taxon>
    </lineage>
</organism>
<evidence type="ECO:0000259" key="1">
    <source>
        <dbReference type="Pfam" id="PF01370"/>
    </source>
</evidence>
<dbReference type="Pfam" id="PF01370">
    <property type="entry name" value="Epimerase"/>
    <property type="match status" value="1"/>
</dbReference>
<dbReference type="Gene3D" id="3.40.50.720">
    <property type="entry name" value="NAD(P)-binding Rossmann-like Domain"/>
    <property type="match status" value="1"/>
</dbReference>
<evidence type="ECO:0000313" key="3">
    <source>
        <dbReference type="Proteomes" id="UP001195724"/>
    </source>
</evidence>
<comment type="caution">
    <text evidence="2">The sequence shown here is derived from an EMBL/GenBank/DDBJ whole genome shotgun (WGS) entry which is preliminary data.</text>
</comment>
<proteinExistence type="predicted"/>
<dbReference type="SUPFAM" id="SSF51735">
    <property type="entry name" value="NAD(P)-binding Rossmann-fold domains"/>
    <property type="match status" value="1"/>
</dbReference>
<protein>
    <submittedName>
        <fullName evidence="2">Nucleoside-diphosphate-sugar epimerase</fullName>
    </submittedName>
</protein>
<keyword evidence="3" id="KW-1185">Reference proteome</keyword>
<sequence length="304" mass="30648">MTVARVLLFGASGYLGREVDRALAAHPRGARVVRVGRTAPDERGWARHDLVAGSPDDLADLLRATAPDAVVNCVGLLGGTLAELVAANVTATARLLDAIPAAAPAARLVALGSAAEYGVVPDGVPVAEDAPVAPVAPYGITKSAGTALVRAAVGAGRLDAVVLRVFNPIGAGMPADTVLGRAAAAIRAAAPGGDVRLGPLDAHRDFVDVRDVAGAVAAAALADGAPEPVLNVGSGAAVPVREAVKLLVEAAGFTGRVVEADPAPARSGAVGWIEADLTRVRRALGWSPRHDLRASVHDLWAASR</sequence>
<dbReference type="Proteomes" id="UP001195724">
    <property type="component" value="Unassembled WGS sequence"/>
</dbReference>
<dbReference type="EMBL" id="JAFBCL010000001">
    <property type="protein sequence ID" value="MBM7809942.1"/>
    <property type="molecule type" value="Genomic_DNA"/>
</dbReference>
<dbReference type="InterPro" id="IPR001509">
    <property type="entry name" value="Epimerase_deHydtase"/>
</dbReference>
<dbReference type="InterPro" id="IPR036291">
    <property type="entry name" value="NAD(P)-bd_dom_sf"/>
</dbReference>